<dbReference type="EMBL" id="JBBPBM010000004">
    <property type="protein sequence ID" value="KAK8588852.1"/>
    <property type="molecule type" value="Genomic_DNA"/>
</dbReference>
<proteinExistence type="predicted"/>
<comment type="caution">
    <text evidence="1">The sequence shown here is derived from an EMBL/GenBank/DDBJ whole genome shotgun (WGS) entry which is preliminary data.</text>
</comment>
<evidence type="ECO:0000313" key="1">
    <source>
        <dbReference type="EMBL" id="KAK8588852.1"/>
    </source>
</evidence>
<evidence type="ECO:0000313" key="2">
    <source>
        <dbReference type="Proteomes" id="UP001472677"/>
    </source>
</evidence>
<organism evidence="1 2">
    <name type="scientific">Hibiscus sabdariffa</name>
    <name type="common">roselle</name>
    <dbReference type="NCBI Taxonomy" id="183260"/>
    <lineage>
        <taxon>Eukaryota</taxon>
        <taxon>Viridiplantae</taxon>
        <taxon>Streptophyta</taxon>
        <taxon>Embryophyta</taxon>
        <taxon>Tracheophyta</taxon>
        <taxon>Spermatophyta</taxon>
        <taxon>Magnoliopsida</taxon>
        <taxon>eudicotyledons</taxon>
        <taxon>Gunneridae</taxon>
        <taxon>Pentapetalae</taxon>
        <taxon>rosids</taxon>
        <taxon>malvids</taxon>
        <taxon>Malvales</taxon>
        <taxon>Malvaceae</taxon>
        <taxon>Malvoideae</taxon>
        <taxon>Hibiscus</taxon>
    </lineage>
</organism>
<sequence length="104" mass="11539">MDESELPTLAESYVIKVTAESLAKNINIDSGGSVNPLVRLGVSRDSSYGIIKCHYSKYDQDSKGWTTLHFVCGYAKNSSIKELAEQRGKDPSFNQMAEQLTKTF</sequence>
<name>A0ABR2FXN3_9ROSI</name>
<gene>
    <name evidence="1" type="ORF">V6N12_023265</name>
</gene>
<accession>A0ABR2FXN3</accession>
<dbReference type="Proteomes" id="UP001472677">
    <property type="component" value="Unassembled WGS sequence"/>
</dbReference>
<keyword evidence="2" id="KW-1185">Reference proteome</keyword>
<reference evidence="1 2" key="1">
    <citation type="journal article" date="2024" name="G3 (Bethesda)">
        <title>Genome assembly of Hibiscus sabdariffa L. provides insights into metabolisms of medicinal natural products.</title>
        <authorList>
            <person name="Kim T."/>
        </authorList>
    </citation>
    <scope>NUCLEOTIDE SEQUENCE [LARGE SCALE GENOMIC DNA]</scope>
    <source>
        <strain evidence="1">TK-2024</strain>
        <tissue evidence="1">Old leaves</tissue>
    </source>
</reference>
<protein>
    <submittedName>
        <fullName evidence="1">Uncharacterized protein</fullName>
    </submittedName>
</protein>